<evidence type="ECO:0000313" key="2">
    <source>
        <dbReference type="EMBL" id="KAE8266245.1"/>
    </source>
</evidence>
<dbReference type="AlphaFoldDB" id="A0A8X7N639"/>
<comment type="caution">
    <text evidence="2">The sequence shown here is derived from an EMBL/GenBank/DDBJ whole genome shotgun (WGS) entry which is preliminary data.</text>
</comment>
<dbReference type="EMBL" id="LWDG02000360">
    <property type="protein sequence ID" value="KAE8266245.1"/>
    <property type="molecule type" value="Genomic_DNA"/>
</dbReference>
<reference evidence="2" key="2">
    <citation type="journal article" date="2019" name="IMA Fungus">
        <title>Genome sequencing and comparison of five Tilletia species to identify candidate genes for the detection of regulated species infecting wheat.</title>
        <authorList>
            <person name="Nguyen H.D.T."/>
            <person name="Sultana T."/>
            <person name="Kesanakurti P."/>
            <person name="Hambleton S."/>
        </authorList>
    </citation>
    <scope>NUCLEOTIDE SEQUENCE</scope>
    <source>
        <strain evidence="2">DAOMC 236422</strain>
    </source>
</reference>
<evidence type="ECO:0000256" key="1">
    <source>
        <dbReference type="SAM" id="MobiDB-lite"/>
    </source>
</evidence>
<proteinExistence type="predicted"/>
<protein>
    <submittedName>
        <fullName evidence="2">Uncharacterized protein</fullName>
    </submittedName>
</protein>
<sequence length="695" mass="78996">MVENWTEENEKQARISWNQREGDGSSDDSDERVPSRRPAASNDEESRIIKRARIDAPPTSMVRVNPVSTTAAHRFINTAELFSHLLEYLDFDKIDLVTLSAVSKQIRTMVLPRLVRVVNLPITKALDLMKLLRANAGLVEHIRYMRLWDPVARHYAQPDDPYLAVFGTEPAPHFGRDTWSHFGDLLLMVQQRHTKEMPHVALAFGQMNVFDLHTQLQRAPRLLERLSELRILSDFKSSRYPIVFDAESAFRRHGRAMSEELSDCLRMILDVQDSIGSDTFHTFDFEGLKLGTTKRDSVLPALGPRLLKRLSQRIRGLYIDVGRFTRSDIETFTVLLSVPWPKLQHFDVGMGIQLEDIQGRESVKMILLDFLCRHSNLVGLILALNDTVEDDLDMESFDPAKLSFPHLEVCLVWGFWRDQAAALTFAREQRSIQELTLESDYGANAFANVEAVRSLRTVRFNRSTGIKKFLSAGAPLAHIQLKVDWKDATIIPEYLRLDAHLTSSITCLDFDFGSITSLELICRLKLLLGLGMFPKLVELGLAFRSGERPNLRDSSTLSARTLRDILEVLSHHHGTTLQSLSVGYHAAVELPSDKDLLNVITDIPLALRYVSWQIPFSDTTQYFRVWPTPGQLALRSASPSGSLMILPPQERRRLQRLPASFRPMVDPATGVWHNLDVDSHLFFDHTKSSPCLKYS</sequence>
<accession>A0A8X7N639</accession>
<dbReference type="Proteomes" id="UP000078113">
    <property type="component" value="Unassembled WGS sequence"/>
</dbReference>
<reference evidence="2" key="1">
    <citation type="submission" date="2016-04" db="EMBL/GenBank/DDBJ databases">
        <authorList>
            <person name="Nguyen H.D."/>
            <person name="Samba Siva P."/>
            <person name="Cullis J."/>
            <person name="Levesque C.A."/>
            <person name="Hambleton S."/>
        </authorList>
    </citation>
    <scope>NUCLEOTIDE SEQUENCE</scope>
    <source>
        <strain evidence="2">DAOMC 236422</strain>
    </source>
</reference>
<keyword evidence="3" id="KW-1185">Reference proteome</keyword>
<gene>
    <name evidence="2" type="ORF">A4X09_0g6100</name>
</gene>
<name>A0A8X7N639_9BASI</name>
<evidence type="ECO:0000313" key="3">
    <source>
        <dbReference type="Proteomes" id="UP000078113"/>
    </source>
</evidence>
<organism evidence="2 3">
    <name type="scientific">Tilletia walkeri</name>
    <dbReference type="NCBI Taxonomy" id="117179"/>
    <lineage>
        <taxon>Eukaryota</taxon>
        <taxon>Fungi</taxon>
        <taxon>Dikarya</taxon>
        <taxon>Basidiomycota</taxon>
        <taxon>Ustilaginomycotina</taxon>
        <taxon>Exobasidiomycetes</taxon>
        <taxon>Tilletiales</taxon>
        <taxon>Tilletiaceae</taxon>
        <taxon>Tilletia</taxon>
    </lineage>
</organism>
<feature type="region of interest" description="Disordered" evidence="1">
    <location>
        <begin position="1"/>
        <end position="52"/>
    </location>
</feature>